<dbReference type="GO" id="GO:0005524">
    <property type="term" value="F:ATP binding"/>
    <property type="evidence" value="ECO:0007669"/>
    <property type="project" value="InterPro"/>
</dbReference>
<evidence type="ECO:0000313" key="3">
    <source>
        <dbReference type="EMBL" id="MBB4104720.1"/>
    </source>
</evidence>
<evidence type="ECO:0000259" key="2">
    <source>
        <dbReference type="Pfam" id="PF17863"/>
    </source>
</evidence>
<dbReference type="Pfam" id="PF07726">
    <property type="entry name" value="AAA_3"/>
    <property type="match status" value="1"/>
</dbReference>
<reference evidence="3 4" key="1">
    <citation type="submission" date="2020-08" db="EMBL/GenBank/DDBJ databases">
        <title>Genomic Encyclopedia of Type Strains, Phase IV (KMG-IV): sequencing the most valuable type-strain genomes for metagenomic binning, comparative biology and taxonomic classification.</title>
        <authorList>
            <person name="Goeker M."/>
        </authorList>
    </citation>
    <scope>NUCLEOTIDE SEQUENCE [LARGE SCALE GENOMIC DNA]</scope>
    <source>
        <strain evidence="3 4">DSM 26385</strain>
    </source>
</reference>
<dbReference type="RefSeq" id="WP_183793800.1">
    <property type="nucleotide sequence ID" value="NZ_JACIDU010000014.1"/>
</dbReference>
<dbReference type="PIRSF" id="PIRSF002849">
    <property type="entry name" value="AAA_ATPase_chaperone_MoxR_prd"/>
    <property type="match status" value="1"/>
</dbReference>
<evidence type="ECO:0000259" key="1">
    <source>
        <dbReference type="Pfam" id="PF07726"/>
    </source>
</evidence>
<dbReference type="PANTHER" id="PTHR42759:SF1">
    <property type="entry name" value="MAGNESIUM-CHELATASE SUBUNIT CHLD"/>
    <property type="match status" value="1"/>
</dbReference>
<feature type="domain" description="ATPase AAA-3" evidence="1">
    <location>
        <begin position="56"/>
        <end position="189"/>
    </location>
</feature>
<name>A0A7W6K5W9_9HYPH</name>
<dbReference type="GO" id="GO:0016887">
    <property type="term" value="F:ATP hydrolysis activity"/>
    <property type="evidence" value="ECO:0007669"/>
    <property type="project" value="InterPro"/>
</dbReference>
<gene>
    <name evidence="3" type="ORF">GGQ66_003299</name>
</gene>
<dbReference type="InterPro" id="IPR011703">
    <property type="entry name" value="ATPase_AAA-3"/>
</dbReference>
<sequence length="336" mass="36280">MGMMAGADVLDEKTMIAAAEKALADIATIRQEVSKAIFGQEAVVESTLLAVLSGGHALLVGVPGLAKTRLVTTLGTVLGLDANRIQFTPDLMPSDILGTEVMDQDENGRRSFRFVKGPVFAQLLMADEINRASPRTQSALLQSMQEYHITVAGQRYDLPAPFHVLATQNPLEQEGTYPLPEAQLDRFLLQVDVGYPDLAAERRILLETTGISETQPSAVIHAARLQEIQRLIRQMPVPDGVVDAILSLVRSARPGEGNDLTDRHVAWGPGPRAGQSLMLAARARALYHGRLAPSIDDVHALAGPVLQHRMALTFAARAEGISVRDVISGLVKDARK</sequence>
<dbReference type="Pfam" id="PF17863">
    <property type="entry name" value="AAA_lid_2"/>
    <property type="match status" value="1"/>
</dbReference>
<keyword evidence="3" id="KW-0378">Hydrolase</keyword>
<dbReference type="InterPro" id="IPR027417">
    <property type="entry name" value="P-loop_NTPase"/>
</dbReference>
<keyword evidence="4" id="KW-1185">Reference proteome</keyword>
<dbReference type="Gene3D" id="3.40.50.300">
    <property type="entry name" value="P-loop containing nucleotide triphosphate hydrolases"/>
    <property type="match status" value="1"/>
</dbReference>
<proteinExistence type="predicted"/>
<dbReference type="Gene3D" id="1.10.8.80">
    <property type="entry name" value="Magnesium chelatase subunit I, C-Terminal domain"/>
    <property type="match status" value="1"/>
</dbReference>
<dbReference type="Proteomes" id="UP000584824">
    <property type="component" value="Unassembled WGS sequence"/>
</dbReference>
<dbReference type="InterPro" id="IPR050764">
    <property type="entry name" value="CbbQ/NirQ/NorQ/GpvN"/>
</dbReference>
<evidence type="ECO:0000313" key="4">
    <source>
        <dbReference type="Proteomes" id="UP000584824"/>
    </source>
</evidence>
<dbReference type="SUPFAM" id="SSF52540">
    <property type="entry name" value="P-loop containing nucleoside triphosphate hydrolases"/>
    <property type="match status" value="1"/>
</dbReference>
<comment type="caution">
    <text evidence="3">The sequence shown here is derived from an EMBL/GenBank/DDBJ whole genome shotgun (WGS) entry which is preliminary data.</text>
</comment>
<dbReference type="EC" id="3.6.3.-" evidence="3"/>
<dbReference type="AlphaFoldDB" id="A0A7W6K5W9"/>
<dbReference type="EMBL" id="JACIDU010000014">
    <property type="protein sequence ID" value="MBB4104720.1"/>
    <property type="molecule type" value="Genomic_DNA"/>
</dbReference>
<feature type="domain" description="ChlI/MoxR AAA lid" evidence="2">
    <location>
        <begin position="261"/>
        <end position="327"/>
    </location>
</feature>
<dbReference type="PANTHER" id="PTHR42759">
    <property type="entry name" value="MOXR FAMILY PROTEIN"/>
    <property type="match status" value="1"/>
</dbReference>
<protein>
    <submittedName>
        <fullName evidence="3">MoxR-like ATPase</fullName>
        <ecNumber evidence="3">3.6.3.-</ecNumber>
    </submittedName>
</protein>
<dbReference type="InterPro" id="IPR041628">
    <property type="entry name" value="ChlI/MoxR_AAA_lid"/>
</dbReference>
<organism evidence="3 4">
    <name type="scientific">Allorhizobium borbori</name>
    <dbReference type="NCBI Taxonomy" id="485907"/>
    <lineage>
        <taxon>Bacteria</taxon>
        <taxon>Pseudomonadati</taxon>
        <taxon>Pseudomonadota</taxon>
        <taxon>Alphaproteobacteria</taxon>
        <taxon>Hyphomicrobiales</taxon>
        <taxon>Rhizobiaceae</taxon>
        <taxon>Rhizobium/Agrobacterium group</taxon>
        <taxon>Allorhizobium</taxon>
    </lineage>
</organism>
<accession>A0A7W6K5W9</accession>